<comment type="caution">
    <text evidence="1">The sequence shown here is derived from an EMBL/GenBank/DDBJ whole genome shotgun (WGS) entry which is preliminary data.</text>
</comment>
<organism evidence="1 2">
    <name type="scientific">Gulo gulo</name>
    <name type="common">Wolverine</name>
    <name type="synonym">Gluton</name>
    <dbReference type="NCBI Taxonomy" id="48420"/>
    <lineage>
        <taxon>Eukaryota</taxon>
        <taxon>Metazoa</taxon>
        <taxon>Chordata</taxon>
        <taxon>Craniata</taxon>
        <taxon>Vertebrata</taxon>
        <taxon>Euteleostomi</taxon>
        <taxon>Mammalia</taxon>
        <taxon>Eutheria</taxon>
        <taxon>Laurasiatheria</taxon>
        <taxon>Carnivora</taxon>
        <taxon>Caniformia</taxon>
        <taxon>Musteloidea</taxon>
        <taxon>Mustelidae</taxon>
        <taxon>Guloninae</taxon>
        <taxon>Gulo</taxon>
    </lineage>
</organism>
<gene>
    <name evidence="1" type="ORF">BN2614_LOCUS1</name>
</gene>
<sequence length="25" mass="3171">MSSASRWLHRSRNRRRRKLFMTCMC</sequence>
<dbReference type="Proteomes" id="UP000269945">
    <property type="component" value="Unassembled WGS sequence"/>
</dbReference>
<accession>A0A9X9LP98</accession>
<protein>
    <submittedName>
        <fullName evidence="1">Uncharacterized protein</fullName>
    </submittedName>
</protein>
<name>A0A9X9LP98_GULGU</name>
<keyword evidence="2" id="KW-1185">Reference proteome</keyword>
<dbReference type="EMBL" id="CYRY02009919">
    <property type="protein sequence ID" value="VCW78123.1"/>
    <property type="molecule type" value="Genomic_DNA"/>
</dbReference>
<reference evidence="1 2" key="1">
    <citation type="submission" date="2018-10" db="EMBL/GenBank/DDBJ databases">
        <authorList>
            <person name="Ekblom R."/>
            <person name="Jareborg N."/>
        </authorList>
    </citation>
    <scope>NUCLEOTIDE SEQUENCE [LARGE SCALE GENOMIC DNA]</scope>
    <source>
        <tissue evidence="1">Muscle</tissue>
    </source>
</reference>
<evidence type="ECO:0000313" key="2">
    <source>
        <dbReference type="Proteomes" id="UP000269945"/>
    </source>
</evidence>
<proteinExistence type="predicted"/>
<dbReference type="AlphaFoldDB" id="A0A9X9LP98"/>
<evidence type="ECO:0000313" key="1">
    <source>
        <dbReference type="EMBL" id="VCW78123.1"/>
    </source>
</evidence>